<feature type="domain" description="DUF6598" evidence="2">
    <location>
        <begin position="131"/>
        <end position="367"/>
    </location>
</feature>
<dbReference type="InterPro" id="IPR001938">
    <property type="entry name" value="Thaumatin"/>
</dbReference>
<dbReference type="PIRSF" id="PIRSF002703">
    <property type="entry name" value="Thaumatin"/>
    <property type="match status" value="1"/>
</dbReference>
<evidence type="ECO:0000313" key="3">
    <source>
        <dbReference type="EMBL" id="CAL5068309.1"/>
    </source>
</evidence>
<gene>
    <name evidence="3" type="ORF">URODEC1_LOCUS101488</name>
</gene>
<sequence length="377" mass="42397">MEAMRIDEASKGKGKARRWNTYEPAVDAGSEQDGGCDEEEEFLKGRPQRTEKQSGKEDRERVSAVSGVDEEERNRDPEEIADRYAYEARLFEERWNMVYSTSNGRFEDNTSIPCKRYTVHPAPYGGYKLSTLQIFSVKVGKITGGLQWPLDVFGLVALRDSLDRNRNIIFKRERDDCQTLTDENPYLVLTGPVRGVMFSDPVVFEVLLYVRGATESDDKELSLLAAGPVNICALDSRLIMESYTSRLSTLDFKLGHIVRSVEATISARVIPGTRPDGFHGRLAAVVTDLDEELVLLDSQDENVPISGDEIKLSRCVVSVQYSKQLRISVKAWRGSRVFWGGMDFTPQEMGTSVQALDIGFCKMEVVVAWSLFSFART</sequence>
<dbReference type="Pfam" id="PF20241">
    <property type="entry name" value="DUF6598"/>
    <property type="match status" value="1"/>
</dbReference>
<accession>A0ABC9F1X2</accession>
<feature type="region of interest" description="Disordered" evidence="1">
    <location>
        <begin position="1"/>
        <end position="76"/>
    </location>
</feature>
<dbReference type="Proteomes" id="UP001497457">
    <property type="component" value="Chromosome 5rd"/>
</dbReference>
<dbReference type="InterPro" id="IPR046533">
    <property type="entry name" value="DUF6598"/>
</dbReference>
<dbReference type="AlphaFoldDB" id="A0ABC9F1X2"/>
<proteinExistence type="predicted"/>
<dbReference type="PANTHER" id="PTHR33065:SF153">
    <property type="entry name" value="DUF6598 DOMAIN-CONTAINING PROTEIN"/>
    <property type="match status" value="1"/>
</dbReference>
<keyword evidence="4" id="KW-1185">Reference proteome</keyword>
<evidence type="ECO:0000256" key="1">
    <source>
        <dbReference type="SAM" id="MobiDB-lite"/>
    </source>
</evidence>
<feature type="compositionally biased region" description="Basic and acidic residues" evidence="1">
    <location>
        <begin position="1"/>
        <end position="11"/>
    </location>
</feature>
<name>A0ABC9F1X2_9POAL</name>
<evidence type="ECO:0000313" key="4">
    <source>
        <dbReference type="Proteomes" id="UP001497457"/>
    </source>
</evidence>
<organism evidence="3 4">
    <name type="scientific">Urochloa decumbens</name>
    <dbReference type="NCBI Taxonomy" id="240449"/>
    <lineage>
        <taxon>Eukaryota</taxon>
        <taxon>Viridiplantae</taxon>
        <taxon>Streptophyta</taxon>
        <taxon>Embryophyta</taxon>
        <taxon>Tracheophyta</taxon>
        <taxon>Spermatophyta</taxon>
        <taxon>Magnoliopsida</taxon>
        <taxon>Liliopsida</taxon>
        <taxon>Poales</taxon>
        <taxon>Poaceae</taxon>
        <taxon>PACMAD clade</taxon>
        <taxon>Panicoideae</taxon>
        <taxon>Panicodae</taxon>
        <taxon>Paniceae</taxon>
        <taxon>Melinidinae</taxon>
        <taxon>Urochloa</taxon>
    </lineage>
</organism>
<evidence type="ECO:0000259" key="2">
    <source>
        <dbReference type="Pfam" id="PF20241"/>
    </source>
</evidence>
<protein>
    <recommendedName>
        <fullName evidence="2">DUF6598 domain-containing protein</fullName>
    </recommendedName>
</protein>
<feature type="compositionally biased region" description="Basic and acidic residues" evidence="1">
    <location>
        <begin position="42"/>
        <end position="62"/>
    </location>
</feature>
<dbReference type="PANTHER" id="PTHR33065">
    <property type="entry name" value="OS07G0486400 PROTEIN"/>
    <property type="match status" value="1"/>
</dbReference>
<reference evidence="3" key="1">
    <citation type="submission" date="2024-10" db="EMBL/GenBank/DDBJ databases">
        <authorList>
            <person name="Ryan C."/>
        </authorList>
    </citation>
    <scope>NUCLEOTIDE SEQUENCE [LARGE SCALE GENOMIC DNA]</scope>
</reference>
<dbReference type="EMBL" id="OZ075115">
    <property type="protein sequence ID" value="CAL5068309.1"/>
    <property type="molecule type" value="Genomic_DNA"/>
</dbReference>